<dbReference type="AlphaFoldDB" id="A0A6J7KI54"/>
<dbReference type="SUPFAM" id="SSF55729">
    <property type="entry name" value="Acyl-CoA N-acyltransferases (Nat)"/>
    <property type="match status" value="2"/>
</dbReference>
<dbReference type="InterPro" id="IPR000182">
    <property type="entry name" value="GNAT_dom"/>
</dbReference>
<organism evidence="4">
    <name type="scientific">freshwater metagenome</name>
    <dbReference type="NCBI Taxonomy" id="449393"/>
    <lineage>
        <taxon>unclassified sequences</taxon>
        <taxon>metagenomes</taxon>
        <taxon>ecological metagenomes</taxon>
    </lineage>
</organism>
<feature type="domain" description="N-acetyltransferase" evidence="3">
    <location>
        <begin position="403"/>
        <end position="548"/>
    </location>
</feature>
<dbReference type="PANTHER" id="PTHR43877">
    <property type="entry name" value="AMINOALKYLPHOSPHONATE N-ACETYLTRANSFERASE-RELATED-RELATED"/>
    <property type="match status" value="1"/>
</dbReference>
<dbReference type="InterPro" id="IPR016181">
    <property type="entry name" value="Acyl_CoA_acyltransferase"/>
</dbReference>
<keyword evidence="1" id="KW-0808">Transferase</keyword>
<reference evidence="4" key="1">
    <citation type="submission" date="2020-05" db="EMBL/GenBank/DDBJ databases">
        <authorList>
            <person name="Chiriac C."/>
            <person name="Salcher M."/>
            <person name="Ghai R."/>
            <person name="Kavagutti S V."/>
        </authorList>
    </citation>
    <scope>NUCLEOTIDE SEQUENCE</scope>
</reference>
<sequence length="548" mass="59350">MAGPLSRRLISESTAAASTLGPATPARHYRDIVTHHDVADEPREVLLTREGISGVSYLRDTRDGAPLADLLESNLDEAQIIDLVLDRLPGWQLAADPALGRALLERGAMTVRHAHTLAIDTNLAGTDWHEPTLPDGLNFVGVDPSTLDIMSLMPSQREAYPPGHPDHDPDIGLNIGLMVLIVGGEILGPLVPESALVMNGDEVVAGLLINQRHGRSPHGGPWVADVWRHPDHRGLGTLLLKRAIARLRDRGEPHLTLTVTEGNPARARYEALGFTLADEALRIRLPEATLSAGLDTARAFLLESMQVRAHQLVSLGDSMIGVRDDRYPFSYDNNAVLVLDDMPANEVVAAAEHHLADAGHRQVTILASVSAEWAQHLVDAGYSHQPMVVMTRRVTDLDAIETGAESPVAATDEPGVAEWVTTLWGIDLPGASTDQIRQLVDRRALLDIGSTVVRLAARDDSGHVVASCDLIARGGIAEVDAVSAHPDHRQRGLGRSLMRAACGEAHRLGVRVLVLTALRDDWPREWYARLGFDTVGEQHSFTRATPTH</sequence>
<name>A0A6J7KI54_9ZZZZ</name>
<dbReference type="CDD" id="cd04301">
    <property type="entry name" value="NAT_SF"/>
    <property type="match status" value="2"/>
</dbReference>
<evidence type="ECO:0000313" key="4">
    <source>
        <dbReference type="EMBL" id="CAB4954503.1"/>
    </source>
</evidence>
<dbReference type="PROSITE" id="PS51186">
    <property type="entry name" value="GNAT"/>
    <property type="match status" value="2"/>
</dbReference>
<dbReference type="InterPro" id="IPR050832">
    <property type="entry name" value="Bact_Acetyltransf"/>
</dbReference>
<dbReference type="Pfam" id="PF00583">
    <property type="entry name" value="Acetyltransf_1"/>
    <property type="match status" value="1"/>
</dbReference>
<evidence type="ECO:0000256" key="2">
    <source>
        <dbReference type="ARBA" id="ARBA00023315"/>
    </source>
</evidence>
<protein>
    <submittedName>
        <fullName evidence="4">Unannotated protein</fullName>
    </submittedName>
</protein>
<dbReference type="EMBL" id="CAFBNF010000203">
    <property type="protein sequence ID" value="CAB4954503.1"/>
    <property type="molecule type" value="Genomic_DNA"/>
</dbReference>
<proteinExistence type="predicted"/>
<gene>
    <name evidence="4" type="ORF">UFOPK3773_01602</name>
</gene>
<evidence type="ECO:0000259" key="3">
    <source>
        <dbReference type="PROSITE" id="PS51186"/>
    </source>
</evidence>
<dbReference type="GO" id="GO:0016747">
    <property type="term" value="F:acyltransferase activity, transferring groups other than amino-acyl groups"/>
    <property type="evidence" value="ECO:0007669"/>
    <property type="project" value="InterPro"/>
</dbReference>
<accession>A0A6J7KI54</accession>
<keyword evidence="2" id="KW-0012">Acyltransferase</keyword>
<dbReference type="Pfam" id="PF13508">
    <property type="entry name" value="Acetyltransf_7"/>
    <property type="match status" value="1"/>
</dbReference>
<dbReference type="Gene3D" id="3.40.630.30">
    <property type="match status" value="2"/>
</dbReference>
<evidence type="ECO:0000256" key="1">
    <source>
        <dbReference type="ARBA" id="ARBA00022679"/>
    </source>
</evidence>
<feature type="domain" description="N-acetyltransferase" evidence="3">
    <location>
        <begin position="137"/>
        <end position="297"/>
    </location>
</feature>